<dbReference type="EMBL" id="CAJVCH010224624">
    <property type="protein sequence ID" value="CAG7732084.1"/>
    <property type="molecule type" value="Genomic_DNA"/>
</dbReference>
<dbReference type="AlphaFoldDB" id="A0A8J2KAH6"/>
<organism evidence="2 3">
    <name type="scientific">Allacma fusca</name>
    <dbReference type="NCBI Taxonomy" id="39272"/>
    <lineage>
        <taxon>Eukaryota</taxon>
        <taxon>Metazoa</taxon>
        <taxon>Ecdysozoa</taxon>
        <taxon>Arthropoda</taxon>
        <taxon>Hexapoda</taxon>
        <taxon>Collembola</taxon>
        <taxon>Symphypleona</taxon>
        <taxon>Sminthuridae</taxon>
        <taxon>Allacma</taxon>
    </lineage>
</organism>
<protein>
    <recommendedName>
        <fullName evidence="1">AB hydrolase-1 domain-containing protein</fullName>
    </recommendedName>
</protein>
<dbReference type="PANTHER" id="PTHR46331">
    <property type="entry name" value="VALACYCLOVIR HYDROLASE"/>
    <property type="match status" value="1"/>
</dbReference>
<evidence type="ECO:0000259" key="1">
    <source>
        <dbReference type="Pfam" id="PF00561"/>
    </source>
</evidence>
<dbReference type="Pfam" id="PF00561">
    <property type="entry name" value="Abhydrolase_1"/>
    <property type="match status" value="1"/>
</dbReference>
<sequence length="202" mass="22774">MPEIIIGDQHIYYKITGEGSHTVLLLPGILGTIDLDFGDVIPLLNKTDFRWVCWDPPGYGKSRPQDRQVDDEMCERCANYAAQLMENLGFKSYSVAGYSQGSLFGILLTSSYPDRIKKLVVWGAFFSDSESFDMVYRGISNLDRWPKAKLDKEKGCQEFQGPVAVYKLPDLDTAWQTRSICGIMAASDHSTIHKRCETPLFS</sequence>
<evidence type="ECO:0000313" key="3">
    <source>
        <dbReference type="Proteomes" id="UP000708208"/>
    </source>
</evidence>
<dbReference type="OrthoDB" id="19657at2759"/>
<name>A0A8J2KAH6_9HEXA</name>
<reference evidence="2" key="1">
    <citation type="submission" date="2021-06" db="EMBL/GenBank/DDBJ databases">
        <authorList>
            <person name="Hodson N. C."/>
            <person name="Mongue J. A."/>
            <person name="Jaron S. K."/>
        </authorList>
    </citation>
    <scope>NUCLEOTIDE SEQUENCE</scope>
</reference>
<keyword evidence="3" id="KW-1185">Reference proteome</keyword>
<dbReference type="GO" id="GO:0017171">
    <property type="term" value="F:serine hydrolase activity"/>
    <property type="evidence" value="ECO:0007669"/>
    <property type="project" value="TreeGrafter"/>
</dbReference>
<dbReference type="InterPro" id="IPR000073">
    <property type="entry name" value="AB_hydrolase_1"/>
</dbReference>
<comment type="caution">
    <text evidence="2">The sequence shown here is derived from an EMBL/GenBank/DDBJ whole genome shotgun (WGS) entry which is preliminary data.</text>
</comment>
<dbReference type="Proteomes" id="UP000708208">
    <property type="component" value="Unassembled WGS sequence"/>
</dbReference>
<accession>A0A8J2KAH6</accession>
<evidence type="ECO:0000313" key="2">
    <source>
        <dbReference type="EMBL" id="CAG7732084.1"/>
    </source>
</evidence>
<feature type="domain" description="AB hydrolase-1" evidence="1">
    <location>
        <begin position="22"/>
        <end position="129"/>
    </location>
</feature>
<gene>
    <name evidence="2" type="ORF">AFUS01_LOCUS20622</name>
</gene>
<dbReference type="PANTHER" id="PTHR46331:SF2">
    <property type="entry name" value="VALACYCLOVIR HYDROLASE"/>
    <property type="match status" value="1"/>
</dbReference>
<proteinExistence type="predicted"/>